<dbReference type="AlphaFoldDB" id="A0AAV5WJE1"/>
<feature type="non-terminal residue" evidence="2">
    <location>
        <position position="1"/>
    </location>
</feature>
<evidence type="ECO:0000259" key="1">
    <source>
        <dbReference type="PROSITE" id="PS50836"/>
    </source>
</evidence>
<dbReference type="InterPro" id="IPR042789">
    <property type="entry name" value="FRRS1L"/>
</dbReference>
<accession>A0AAV5WJE1</accession>
<dbReference type="GO" id="GO:1900449">
    <property type="term" value="P:regulation of glutamate receptor signaling pathway"/>
    <property type="evidence" value="ECO:0007669"/>
    <property type="project" value="InterPro"/>
</dbReference>
<organism evidence="2 3">
    <name type="scientific">Pristionchus fissidentatus</name>
    <dbReference type="NCBI Taxonomy" id="1538716"/>
    <lineage>
        <taxon>Eukaryota</taxon>
        <taxon>Metazoa</taxon>
        <taxon>Ecdysozoa</taxon>
        <taxon>Nematoda</taxon>
        <taxon>Chromadorea</taxon>
        <taxon>Rhabditida</taxon>
        <taxon>Rhabditina</taxon>
        <taxon>Diplogasteromorpha</taxon>
        <taxon>Diplogasteroidea</taxon>
        <taxon>Neodiplogasteridae</taxon>
        <taxon>Pristionchus</taxon>
    </lineage>
</organism>
<comment type="caution">
    <text evidence="2">The sequence shown here is derived from an EMBL/GenBank/DDBJ whole genome shotgun (WGS) entry which is preliminary data.</text>
</comment>
<dbReference type="PROSITE" id="PS50836">
    <property type="entry name" value="DOMON"/>
    <property type="match status" value="1"/>
</dbReference>
<evidence type="ECO:0000313" key="3">
    <source>
        <dbReference type="Proteomes" id="UP001432322"/>
    </source>
</evidence>
<reference evidence="2" key="1">
    <citation type="submission" date="2023-10" db="EMBL/GenBank/DDBJ databases">
        <title>Genome assembly of Pristionchus species.</title>
        <authorList>
            <person name="Yoshida K."/>
            <person name="Sommer R.J."/>
        </authorList>
    </citation>
    <scope>NUCLEOTIDE SEQUENCE</scope>
    <source>
        <strain evidence="2">RS5133</strain>
    </source>
</reference>
<evidence type="ECO:0000313" key="2">
    <source>
        <dbReference type="EMBL" id="GMT31097.1"/>
    </source>
</evidence>
<protein>
    <recommendedName>
        <fullName evidence="1">DOMON domain-containing protein</fullName>
    </recommendedName>
</protein>
<dbReference type="InterPro" id="IPR005018">
    <property type="entry name" value="DOMON_domain"/>
</dbReference>
<dbReference type="GO" id="GO:0099072">
    <property type="term" value="P:regulation of postsynaptic membrane neurotransmitter receptor levels"/>
    <property type="evidence" value="ECO:0007669"/>
    <property type="project" value="TreeGrafter"/>
</dbReference>
<sequence>TSSAFSMRSLIKPFTSALNSSSSESTDAATSPFDVSTCGHGKGCFLPDDCTIGATDESACKLAYSFRLIDDNTVEMELYGTIVNEVTDTYFWIAVAFSDDDKMGDEPVTECSRMTNEAAPSVKASYNFYDDEENKKDANNRRIDGEENTRASMFSTSTITSVDGVIYCKFTQKIGGMGQMSKGFLMTDAKTPFYFLVAKGTTNSTATIIYNNNSNNYNNNNKSFQTGSASSFSLLIIVMATVARMIF</sequence>
<name>A0AAV5WJE1_9BILA</name>
<dbReference type="EMBL" id="BTSY01000005">
    <property type="protein sequence ID" value="GMT31097.1"/>
    <property type="molecule type" value="Genomic_DNA"/>
</dbReference>
<keyword evidence="3" id="KW-1185">Reference proteome</keyword>
<gene>
    <name evidence="2" type="ORF">PFISCL1PPCAC_22394</name>
</gene>
<dbReference type="PANTHER" id="PTHR46902:SF1">
    <property type="entry name" value="DOMON DOMAIN-CONTAINING PROTEIN FRRS1L"/>
    <property type="match status" value="1"/>
</dbReference>
<dbReference type="Pfam" id="PF03351">
    <property type="entry name" value="DOMON"/>
    <property type="match status" value="1"/>
</dbReference>
<feature type="domain" description="DOMON" evidence="1">
    <location>
        <begin position="58"/>
        <end position="200"/>
    </location>
</feature>
<dbReference type="PANTHER" id="PTHR46902">
    <property type="entry name" value="DOMON DOMAIN-CONTAINING PROTEIN FRRS1L"/>
    <property type="match status" value="1"/>
</dbReference>
<proteinExistence type="predicted"/>
<dbReference type="Proteomes" id="UP001432322">
    <property type="component" value="Unassembled WGS sequence"/>
</dbReference>
<feature type="non-terminal residue" evidence="2">
    <location>
        <position position="247"/>
    </location>
</feature>